<dbReference type="InterPro" id="IPR012373">
    <property type="entry name" value="Ferrdict_sens_TM"/>
</dbReference>
<dbReference type="InterPro" id="IPR032508">
    <property type="entry name" value="FecR_C"/>
</dbReference>
<dbReference type="EMBL" id="VWKB01000002">
    <property type="protein sequence ID" value="KAA4104195.1"/>
    <property type="molecule type" value="Genomic_DNA"/>
</dbReference>
<keyword evidence="1" id="KW-1133">Transmembrane helix</keyword>
<feature type="domain" description="Protein FecR C-terminal" evidence="3">
    <location>
        <begin position="248"/>
        <end position="316"/>
    </location>
</feature>
<dbReference type="InterPro" id="IPR006860">
    <property type="entry name" value="FecR"/>
</dbReference>
<dbReference type="PANTHER" id="PTHR30273:SF2">
    <property type="entry name" value="PROTEIN FECR"/>
    <property type="match status" value="1"/>
</dbReference>
<evidence type="ECO:0000313" key="4">
    <source>
        <dbReference type="EMBL" id="KAA4104195.1"/>
    </source>
</evidence>
<name>A0A139KTJ8_BACOV</name>
<protein>
    <submittedName>
        <fullName evidence="4">DUF4974 domain-containing protein</fullName>
    </submittedName>
    <submittedName>
        <fullName evidence="5">FecR domain-containing protein</fullName>
    </submittedName>
</protein>
<reference evidence="6" key="4">
    <citation type="submission" date="2019-07" db="EMBL/GenBank/DDBJ databases">
        <authorList>
            <person name="Ross B.D."/>
            <person name="Verster A.J."/>
            <person name="Radey M.C."/>
            <person name="Schmidtke D.T."/>
            <person name="Pope C.E."/>
            <person name="Hoffman L.R."/>
            <person name="Hajjar A."/>
            <person name="Peterson S.B."/>
            <person name="Borenstein E."/>
            <person name="Mougous J.D."/>
        </authorList>
    </citation>
    <scope>NUCLEOTIDE SEQUENCE</scope>
    <source>
        <strain evidence="6">3725 D1 iv</strain>
    </source>
</reference>
<dbReference type="EMBL" id="CP041395">
    <property type="protein sequence ID" value="QDM10123.1"/>
    <property type="molecule type" value="Genomic_DNA"/>
</dbReference>
<evidence type="ECO:0000259" key="3">
    <source>
        <dbReference type="Pfam" id="PF16344"/>
    </source>
</evidence>
<dbReference type="PANTHER" id="PTHR30273">
    <property type="entry name" value="PERIPLASMIC SIGNAL SENSOR AND SIGMA FACTOR ACTIVATOR FECR-RELATED"/>
    <property type="match status" value="1"/>
</dbReference>
<dbReference type="GO" id="GO:0016989">
    <property type="term" value="F:sigma factor antagonist activity"/>
    <property type="evidence" value="ECO:0007669"/>
    <property type="project" value="TreeGrafter"/>
</dbReference>
<keyword evidence="1" id="KW-0812">Transmembrane</keyword>
<dbReference type="Proteomes" id="UP000473905">
    <property type="component" value="Unassembled WGS sequence"/>
</dbReference>
<evidence type="ECO:0000259" key="2">
    <source>
        <dbReference type="Pfam" id="PF04773"/>
    </source>
</evidence>
<feature type="transmembrane region" description="Helical" evidence="1">
    <location>
        <begin position="73"/>
        <end position="95"/>
    </location>
</feature>
<accession>A0A139KTJ8</accession>
<dbReference type="Gene3D" id="2.60.120.1440">
    <property type="match status" value="1"/>
</dbReference>
<gene>
    <name evidence="6" type="ORF">DYI28_16205</name>
    <name evidence="4" type="ORF">F3D66_02400</name>
    <name evidence="5" type="ORF">PO382_06010</name>
</gene>
<dbReference type="STRING" id="28116.Bovatus_02874"/>
<dbReference type="Pfam" id="PF04773">
    <property type="entry name" value="FecR"/>
    <property type="match status" value="1"/>
</dbReference>
<feature type="domain" description="FecR protein" evidence="2">
    <location>
        <begin position="113"/>
        <end position="201"/>
    </location>
</feature>
<dbReference type="Pfam" id="PF16344">
    <property type="entry name" value="FecR_C"/>
    <property type="match status" value="1"/>
</dbReference>
<proteinExistence type="predicted"/>
<evidence type="ECO:0000313" key="5">
    <source>
        <dbReference type="EMBL" id="MDC2741775.1"/>
    </source>
</evidence>
<dbReference type="FunFam" id="2.60.120.1440:FF:000001">
    <property type="entry name" value="Putative anti-sigma factor"/>
    <property type="match status" value="1"/>
</dbReference>
<reference evidence="4 8" key="3">
    <citation type="journal article" date="2019" name="Nat. Med.">
        <title>A library of human gut bacterial isolates paired with longitudinal multiomics data enables mechanistic microbiome research.</title>
        <authorList>
            <person name="Poyet M."/>
            <person name="Groussin M."/>
            <person name="Gibbons S.M."/>
            <person name="Avila-Pacheco J."/>
            <person name="Jiang X."/>
            <person name="Kearney S.M."/>
            <person name="Perrotta A.R."/>
            <person name="Berdy B."/>
            <person name="Zhao S."/>
            <person name="Lieberman T.D."/>
            <person name="Swanson P.K."/>
            <person name="Smith M."/>
            <person name="Roesemann S."/>
            <person name="Alexander J.E."/>
            <person name="Rich S.A."/>
            <person name="Livny J."/>
            <person name="Vlamakis H."/>
            <person name="Clish C."/>
            <person name="Bullock K."/>
            <person name="Deik A."/>
            <person name="Scott J."/>
            <person name="Pierce K.A."/>
            <person name="Xavier R.J."/>
            <person name="Alm E.J."/>
        </authorList>
    </citation>
    <scope>NUCLEOTIDE SEQUENCE [LARGE SCALE GENOMIC DNA]</scope>
    <source>
        <strain evidence="4 8">BIOML-A134</strain>
    </source>
</reference>
<dbReference type="Proteomes" id="UP000318823">
    <property type="component" value="Chromosome"/>
</dbReference>
<dbReference type="Gene3D" id="3.55.50.30">
    <property type="match status" value="1"/>
</dbReference>
<dbReference type="PIRSF" id="PIRSF018266">
    <property type="entry name" value="FecR"/>
    <property type="match status" value="1"/>
</dbReference>
<reference evidence="6" key="2">
    <citation type="journal article" date="2018" name="Nature">
        <title>Human gut bacteria contain acquired interbacterial defence systems.</title>
        <authorList>
            <person name="Ross B.D."/>
            <person name="Verster A.J."/>
            <person name="Radey M.C."/>
            <person name="Schmidtke D.T."/>
            <person name="Pope C.E."/>
            <person name="Hoffman L.R."/>
            <person name="Hajjar A."/>
            <person name="Peterson S.B."/>
            <person name="Borenstein E."/>
            <person name="Mougous J."/>
        </authorList>
    </citation>
    <scope>NUCLEOTIDE SEQUENCE</scope>
    <source>
        <strain evidence="6">3725 D1 iv</strain>
    </source>
</reference>
<dbReference type="EMBL" id="JAQNZF010000006">
    <property type="protein sequence ID" value="MDC2741775.1"/>
    <property type="molecule type" value="Genomic_DNA"/>
</dbReference>
<reference evidence="5" key="5">
    <citation type="submission" date="2022-10" db="EMBL/GenBank/DDBJ databases">
        <title>Human gut microbiome strain richness.</title>
        <authorList>
            <person name="Chen-Liaw A."/>
        </authorList>
    </citation>
    <scope>NUCLEOTIDE SEQUENCE</scope>
    <source>
        <strain evidence="5">BSD2780120875st1_E1_BSD2780120875_150330</strain>
    </source>
</reference>
<evidence type="ECO:0000313" key="7">
    <source>
        <dbReference type="Proteomes" id="UP000318823"/>
    </source>
</evidence>
<evidence type="ECO:0000313" key="6">
    <source>
        <dbReference type="EMBL" id="QDM10123.1"/>
    </source>
</evidence>
<dbReference type="AlphaFoldDB" id="A0A139KTJ8"/>
<dbReference type="Proteomes" id="UP001219389">
    <property type="component" value="Unassembled WGS sequence"/>
</dbReference>
<keyword evidence="1" id="KW-0472">Membrane</keyword>
<reference evidence="7" key="1">
    <citation type="journal article" date="2018" name="J. Anim. Genet.">
        <title>Acquired interbacterial defense systems protect against interspecies antagonism in the human gut microbiome.</title>
        <authorList>
            <person name="Ross B.D."/>
            <person name="Verster A.J."/>
            <person name="Radey M.C."/>
            <person name="Schmidtke D.T."/>
            <person name="Pope C.E."/>
            <person name="Hoffman L.R."/>
            <person name="Hajjar A."/>
            <person name="Peterson S.B."/>
            <person name="Borenstein E."/>
            <person name="Mougous J."/>
        </authorList>
    </citation>
    <scope>NUCLEOTIDE SEQUENCE [LARGE SCALE GENOMIC DNA]</scope>
    <source>
        <strain evidence="7">3725 D1 iv</strain>
    </source>
</reference>
<dbReference type="RefSeq" id="WP_008646407.1">
    <property type="nucleotide sequence ID" value="NZ_CAKJZM010000002.1"/>
</dbReference>
<evidence type="ECO:0000313" key="8">
    <source>
        <dbReference type="Proteomes" id="UP000473905"/>
    </source>
</evidence>
<evidence type="ECO:0000256" key="1">
    <source>
        <dbReference type="SAM" id="Phobius"/>
    </source>
</evidence>
<sequence>MKSKKKHTNQDFEVVDGIGKYMDDDIQRIIEGKQLELGDRELPPFDEYRIYKNIQEAVMREEKRKNRRIRMPLFFKWTVACAIVLLVIGVGYNFYQSHNEANLVYREVCAVRGEKLLVLLPDGSRVWLNADSKLTYPEQFAKYNRNVTLEGEAYFEIAENKKSPFQVLAENVKIQVTGTCFNVKAYASDKVIKTTLDEGSINIGHVQSRRPMQQMLPGQTAVYEKRSNVIKIKTDRYHDDASSWKSNRLIFRNASLKEVLTTLSRHFDIEITVKNEKIASFTYDFVCKGNDLNYVLEVMQSITPVSFKKISEYTYTVE</sequence>
<keyword evidence="8" id="KW-1185">Reference proteome</keyword>
<organism evidence="4 8">
    <name type="scientific">Bacteroides ovatus</name>
    <dbReference type="NCBI Taxonomy" id="28116"/>
    <lineage>
        <taxon>Bacteria</taxon>
        <taxon>Pseudomonadati</taxon>
        <taxon>Bacteroidota</taxon>
        <taxon>Bacteroidia</taxon>
        <taxon>Bacteroidales</taxon>
        <taxon>Bacteroidaceae</taxon>
        <taxon>Bacteroides</taxon>
    </lineage>
</organism>